<feature type="domain" description="Iminophenyl-pyruvate dimer synthase" evidence="1">
    <location>
        <begin position="30"/>
        <end position="242"/>
    </location>
</feature>
<dbReference type="PANTHER" id="PTHR34400:SF4">
    <property type="entry name" value="MEMBRANE PROTEIN"/>
    <property type="match status" value="1"/>
</dbReference>
<dbReference type="SUPFAM" id="SSF47240">
    <property type="entry name" value="Ferritin-like"/>
    <property type="match status" value="1"/>
</dbReference>
<reference evidence="2 3" key="1">
    <citation type="journal article" date="2019" name="Int. J. Syst. Evol. Microbiol.">
        <title>The Global Catalogue of Microorganisms (GCM) 10K type strain sequencing project: providing services to taxonomists for standard genome sequencing and annotation.</title>
        <authorList>
            <consortium name="The Broad Institute Genomics Platform"/>
            <consortium name="The Broad Institute Genome Sequencing Center for Infectious Disease"/>
            <person name="Wu L."/>
            <person name="Ma J."/>
        </authorList>
    </citation>
    <scope>NUCLEOTIDE SEQUENCE [LARGE SCALE GENOMIC DNA]</scope>
    <source>
        <strain evidence="2 3">JCM 10303</strain>
    </source>
</reference>
<comment type="caution">
    <text evidence="2">The sequence shown here is derived from an EMBL/GenBank/DDBJ whole genome shotgun (WGS) entry which is preliminary data.</text>
</comment>
<organism evidence="2 3">
    <name type="scientific">Saccharopolyspora erythraea</name>
    <name type="common">Streptomyces erythraeus</name>
    <dbReference type="NCBI Taxonomy" id="1836"/>
    <lineage>
        <taxon>Bacteria</taxon>
        <taxon>Bacillati</taxon>
        <taxon>Actinomycetota</taxon>
        <taxon>Actinomycetes</taxon>
        <taxon>Pseudonocardiales</taxon>
        <taxon>Pseudonocardiaceae</taxon>
        <taxon>Saccharopolyspora</taxon>
    </lineage>
</organism>
<dbReference type="InterPro" id="IPR009078">
    <property type="entry name" value="Ferritin-like_SF"/>
</dbReference>
<dbReference type="InterPro" id="IPR012347">
    <property type="entry name" value="Ferritin-like"/>
</dbReference>
<dbReference type="RefSeq" id="WP_009949561.1">
    <property type="nucleotide sequence ID" value="NZ_BAAAGS010000003.1"/>
</dbReference>
<name>A0ABN1C4A6_SACER</name>
<proteinExistence type="predicted"/>
<dbReference type="Proteomes" id="UP001500729">
    <property type="component" value="Unassembled WGS sequence"/>
</dbReference>
<dbReference type="Pfam" id="PF12902">
    <property type="entry name" value="Ferritin-like"/>
    <property type="match status" value="1"/>
</dbReference>
<protein>
    <submittedName>
        <fullName evidence="2">Ferritin-like protein</fullName>
    </submittedName>
</protein>
<gene>
    <name evidence="2" type="ORF">GCM10009533_07950</name>
</gene>
<evidence type="ECO:0000313" key="3">
    <source>
        <dbReference type="Proteomes" id="UP001500729"/>
    </source>
</evidence>
<dbReference type="Gene3D" id="1.20.1260.10">
    <property type="match status" value="1"/>
</dbReference>
<evidence type="ECO:0000259" key="1">
    <source>
        <dbReference type="Pfam" id="PF12902"/>
    </source>
</evidence>
<sequence length="364" mass="41447">MSNDDFDFNDFNPKDLTDDPKEVSHLCHFLQAAMQIELTTIPLYMTAMYSIHPGTNEEAQLVIRSVVLEEMLHLTLAANLVNALGGNPRLDQAHNLPSYPAKAPYSAESVTPFPLTPFSRAALDMFIAIESPPYGKPKWDTRGWHTIGQFYGLIDKGLRNLVKRHRERGVFTGDPDKQVGPEHFYNSGGEVIKVTDLRSAREAIEVIIEEGEGLDESIFTSDDRLFDEERQEAHYFRFKEIRYGRRYGVHDTPADNPSGAPMEVDWDSAYRFEVDPNDFDGSDPHMADAKALVERFTRTYAALTWVLHRTFNGDPARMKEAVPLMLDLRYLAEEIMRTPHPVKEGLNLYPNFNISPNLLTEVQK</sequence>
<accession>A0ABN1C4A6</accession>
<keyword evidence="3" id="KW-1185">Reference proteome</keyword>
<dbReference type="PANTHER" id="PTHR34400">
    <property type="match status" value="1"/>
</dbReference>
<evidence type="ECO:0000313" key="2">
    <source>
        <dbReference type="EMBL" id="GAA0511483.1"/>
    </source>
</evidence>
<dbReference type="EMBL" id="BAAAGS010000003">
    <property type="protein sequence ID" value="GAA0511483.1"/>
    <property type="molecule type" value="Genomic_DNA"/>
</dbReference>
<dbReference type="InterPro" id="IPR026820">
    <property type="entry name" value="VioB/RebD_dom"/>
</dbReference>